<sequence length="93" mass="10229">MGNLVYAETAEVMAVVRLRRGVVGERRRVCHIVPIPDAGPIPHQLRALCGEAIVPGDAEVLNRIAGMPCEACLGASTRQHYRREYHALDREAV</sequence>
<accession>A0A9W6R676</accession>
<protein>
    <submittedName>
        <fullName evidence="1">Uncharacterized protein</fullName>
    </submittedName>
</protein>
<reference evidence="1" key="1">
    <citation type="submission" date="2023-03" db="EMBL/GenBank/DDBJ databases">
        <title>Amycolatopsis taiwanensis NBRC 103393.</title>
        <authorList>
            <person name="Ichikawa N."/>
            <person name="Sato H."/>
            <person name="Tonouchi N."/>
        </authorList>
    </citation>
    <scope>NUCLEOTIDE SEQUENCE</scope>
    <source>
        <strain evidence="1">NBRC 103393</strain>
    </source>
</reference>
<dbReference type="AlphaFoldDB" id="A0A9W6R676"/>
<name>A0A9W6R676_9PSEU</name>
<evidence type="ECO:0000313" key="1">
    <source>
        <dbReference type="EMBL" id="GLY69463.1"/>
    </source>
</evidence>
<evidence type="ECO:0000313" key="2">
    <source>
        <dbReference type="Proteomes" id="UP001165136"/>
    </source>
</evidence>
<comment type="caution">
    <text evidence="1">The sequence shown here is derived from an EMBL/GenBank/DDBJ whole genome shotgun (WGS) entry which is preliminary data.</text>
</comment>
<keyword evidence="2" id="KW-1185">Reference proteome</keyword>
<gene>
    <name evidence="1" type="ORF">Atai01_60820</name>
</gene>
<dbReference type="Proteomes" id="UP001165136">
    <property type="component" value="Unassembled WGS sequence"/>
</dbReference>
<organism evidence="1 2">
    <name type="scientific">Amycolatopsis taiwanensis</name>
    <dbReference type="NCBI Taxonomy" id="342230"/>
    <lineage>
        <taxon>Bacteria</taxon>
        <taxon>Bacillati</taxon>
        <taxon>Actinomycetota</taxon>
        <taxon>Actinomycetes</taxon>
        <taxon>Pseudonocardiales</taxon>
        <taxon>Pseudonocardiaceae</taxon>
        <taxon>Amycolatopsis</taxon>
    </lineage>
</organism>
<proteinExistence type="predicted"/>
<dbReference type="EMBL" id="BSTI01000016">
    <property type="protein sequence ID" value="GLY69463.1"/>
    <property type="molecule type" value="Genomic_DNA"/>
</dbReference>
<dbReference type="RefSeq" id="WP_052372263.1">
    <property type="nucleotide sequence ID" value="NZ_BSTI01000016.1"/>
</dbReference>